<keyword evidence="4" id="KW-0297">G-protein coupled receptor</keyword>
<evidence type="ECO:0000256" key="6">
    <source>
        <dbReference type="ARBA" id="ARBA00023170"/>
    </source>
</evidence>
<sequence>MISDSEFPSSVYDQSYSSKDDGVYECKVSSKINIFIFDSLLTAFGLVSGALLVTVICYKSNLRSPKYLLLNNLLVVFLLLLILSGIFNTEEAFDPCWRAGTGLCIAKEIAEPVLTNGVVIFLVAVAIEQFHRYRGLVRPDHLDVRGIQTVSLLWLAVLVFSIPEVINNIAHTHSTKLEMDNCYIPPRTKALYYILIIKQVTLEYFCPVLVLVALLIAISVLSLKSRMAPPPVANNSSGQHPKYFVLVAALTSAYAIGYFPRYSFLLANLIFHIQRVTERKEFWQHLQTIDTIFALIPPAFVPLFVMILSRTHLETVREFFHHIKVRMSRRGWRPGSMEENTGEDLESLDIGMRRVNNHSFQANKNGNHLT</sequence>
<reference evidence="10" key="1">
    <citation type="submission" date="2021-10" db="EMBL/GenBank/DDBJ databases">
        <title>Tropical sea cucumber genome reveals ecological adaptation and Cuvierian tubules defense mechanism.</title>
        <authorList>
            <person name="Chen T."/>
        </authorList>
    </citation>
    <scope>NUCLEOTIDE SEQUENCE</scope>
    <source>
        <strain evidence="10">Nanhai2018</strain>
        <tissue evidence="10">Muscle</tissue>
    </source>
</reference>
<evidence type="ECO:0000256" key="7">
    <source>
        <dbReference type="ARBA" id="ARBA00023224"/>
    </source>
</evidence>
<dbReference type="InterPro" id="IPR017452">
    <property type="entry name" value="GPCR_Rhodpsn_7TM"/>
</dbReference>
<feature type="transmembrane region" description="Helical" evidence="8">
    <location>
        <begin position="291"/>
        <end position="309"/>
    </location>
</feature>
<dbReference type="EMBL" id="JAIZAY010000022">
    <property type="protein sequence ID" value="KAJ8020695.1"/>
    <property type="molecule type" value="Genomic_DNA"/>
</dbReference>
<evidence type="ECO:0000259" key="9">
    <source>
        <dbReference type="PROSITE" id="PS50262"/>
    </source>
</evidence>
<keyword evidence="2 8" id="KW-0812">Transmembrane</keyword>
<dbReference type="GO" id="GO:0005886">
    <property type="term" value="C:plasma membrane"/>
    <property type="evidence" value="ECO:0007669"/>
    <property type="project" value="TreeGrafter"/>
</dbReference>
<feature type="transmembrane region" description="Helical" evidence="8">
    <location>
        <begin position="68"/>
        <end position="87"/>
    </location>
</feature>
<evidence type="ECO:0000313" key="10">
    <source>
        <dbReference type="EMBL" id="KAJ8020695.1"/>
    </source>
</evidence>
<comment type="caution">
    <text evidence="10">The sequence shown here is derived from an EMBL/GenBank/DDBJ whole genome shotgun (WGS) entry which is preliminary data.</text>
</comment>
<feature type="domain" description="G-protein coupled receptors family 1 profile" evidence="9">
    <location>
        <begin position="48"/>
        <end position="305"/>
    </location>
</feature>
<feature type="transmembrane region" description="Helical" evidence="8">
    <location>
        <begin position="243"/>
        <end position="271"/>
    </location>
</feature>
<proteinExistence type="predicted"/>
<evidence type="ECO:0000256" key="3">
    <source>
        <dbReference type="ARBA" id="ARBA00022989"/>
    </source>
</evidence>
<dbReference type="PROSITE" id="PS50262">
    <property type="entry name" value="G_PROTEIN_RECEP_F1_2"/>
    <property type="match status" value="1"/>
</dbReference>
<evidence type="ECO:0000313" key="11">
    <source>
        <dbReference type="Proteomes" id="UP001152320"/>
    </source>
</evidence>
<keyword evidence="3 8" id="KW-1133">Transmembrane helix</keyword>
<dbReference type="PANTHER" id="PTHR45695:SF9">
    <property type="entry name" value="LEUCOKININ RECEPTOR"/>
    <property type="match status" value="1"/>
</dbReference>
<dbReference type="InterPro" id="IPR000276">
    <property type="entry name" value="GPCR_Rhodpsn"/>
</dbReference>
<dbReference type="CDD" id="cd00637">
    <property type="entry name" value="7tm_classA_rhodopsin-like"/>
    <property type="match status" value="1"/>
</dbReference>
<feature type="transmembrane region" description="Helical" evidence="8">
    <location>
        <begin position="152"/>
        <end position="170"/>
    </location>
</feature>
<evidence type="ECO:0000256" key="2">
    <source>
        <dbReference type="ARBA" id="ARBA00022692"/>
    </source>
</evidence>
<organism evidence="10 11">
    <name type="scientific">Holothuria leucospilota</name>
    <name type="common">Black long sea cucumber</name>
    <name type="synonym">Mertensiothuria leucospilota</name>
    <dbReference type="NCBI Taxonomy" id="206669"/>
    <lineage>
        <taxon>Eukaryota</taxon>
        <taxon>Metazoa</taxon>
        <taxon>Echinodermata</taxon>
        <taxon>Eleutherozoa</taxon>
        <taxon>Echinozoa</taxon>
        <taxon>Holothuroidea</taxon>
        <taxon>Aspidochirotacea</taxon>
        <taxon>Aspidochirotida</taxon>
        <taxon>Holothuriidae</taxon>
        <taxon>Holothuria</taxon>
    </lineage>
</organism>
<name>A0A9Q0YE61_HOLLE</name>
<keyword evidence="7" id="KW-0807">Transducer</keyword>
<comment type="subcellular location">
    <subcellularLocation>
        <location evidence="1">Membrane</location>
        <topology evidence="1">Multi-pass membrane protein</topology>
    </subcellularLocation>
</comment>
<evidence type="ECO:0000256" key="1">
    <source>
        <dbReference type="ARBA" id="ARBA00004141"/>
    </source>
</evidence>
<keyword evidence="11" id="KW-1185">Reference proteome</keyword>
<evidence type="ECO:0000256" key="4">
    <source>
        <dbReference type="ARBA" id="ARBA00023040"/>
    </source>
</evidence>
<dbReference type="SUPFAM" id="SSF81321">
    <property type="entry name" value="Family A G protein-coupled receptor-like"/>
    <property type="match status" value="1"/>
</dbReference>
<dbReference type="GO" id="GO:0004930">
    <property type="term" value="F:G protein-coupled receptor activity"/>
    <property type="evidence" value="ECO:0007669"/>
    <property type="project" value="UniProtKB-KW"/>
</dbReference>
<gene>
    <name evidence="10" type="ORF">HOLleu_40352</name>
</gene>
<dbReference type="Gene3D" id="1.20.1070.10">
    <property type="entry name" value="Rhodopsin 7-helix transmembrane proteins"/>
    <property type="match status" value="1"/>
</dbReference>
<protein>
    <recommendedName>
        <fullName evidence="9">G-protein coupled receptors family 1 profile domain-containing protein</fullName>
    </recommendedName>
</protein>
<dbReference type="AlphaFoldDB" id="A0A9Q0YE61"/>
<keyword evidence="6" id="KW-0675">Receptor</keyword>
<dbReference type="Pfam" id="PF00001">
    <property type="entry name" value="7tm_1"/>
    <property type="match status" value="1"/>
</dbReference>
<dbReference type="Proteomes" id="UP001152320">
    <property type="component" value="Chromosome 22"/>
</dbReference>
<evidence type="ECO:0000256" key="5">
    <source>
        <dbReference type="ARBA" id="ARBA00023136"/>
    </source>
</evidence>
<feature type="transmembrane region" description="Helical" evidence="8">
    <location>
        <begin position="34"/>
        <end position="56"/>
    </location>
</feature>
<feature type="transmembrane region" description="Helical" evidence="8">
    <location>
        <begin position="190"/>
        <end position="223"/>
    </location>
</feature>
<accession>A0A9Q0YE61</accession>
<evidence type="ECO:0000256" key="8">
    <source>
        <dbReference type="SAM" id="Phobius"/>
    </source>
</evidence>
<dbReference type="PANTHER" id="PTHR45695">
    <property type="entry name" value="LEUCOKININ RECEPTOR-RELATED"/>
    <property type="match status" value="1"/>
</dbReference>
<keyword evidence="5 8" id="KW-0472">Membrane</keyword>